<accession>A0ABQ9H1Y1</accession>
<reference evidence="1 2" key="1">
    <citation type="submission" date="2023-02" db="EMBL/GenBank/DDBJ databases">
        <title>LHISI_Scaffold_Assembly.</title>
        <authorList>
            <person name="Stuart O.P."/>
            <person name="Cleave R."/>
            <person name="Magrath M.J.L."/>
            <person name="Mikheyev A.S."/>
        </authorList>
    </citation>
    <scope>NUCLEOTIDE SEQUENCE [LARGE SCALE GENOMIC DNA]</scope>
    <source>
        <strain evidence="1">Daus_M_001</strain>
        <tissue evidence="1">Leg muscle</tissue>
    </source>
</reference>
<gene>
    <name evidence="1" type="ORF">PR048_018888</name>
</gene>
<organism evidence="1 2">
    <name type="scientific">Dryococelus australis</name>
    <dbReference type="NCBI Taxonomy" id="614101"/>
    <lineage>
        <taxon>Eukaryota</taxon>
        <taxon>Metazoa</taxon>
        <taxon>Ecdysozoa</taxon>
        <taxon>Arthropoda</taxon>
        <taxon>Hexapoda</taxon>
        <taxon>Insecta</taxon>
        <taxon>Pterygota</taxon>
        <taxon>Neoptera</taxon>
        <taxon>Polyneoptera</taxon>
        <taxon>Phasmatodea</taxon>
        <taxon>Verophasmatodea</taxon>
        <taxon>Anareolatae</taxon>
        <taxon>Phasmatidae</taxon>
        <taxon>Eurycanthinae</taxon>
        <taxon>Dryococelus</taxon>
    </lineage>
</organism>
<keyword evidence="2" id="KW-1185">Reference proteome</keyword>
<dbReference type="Proteomes" id="UP001159363">
    <property type="component" value="Chromosome 6"/>
</dbReference>
<protein>
    <submittedName>
        <fullName evidence="1">Uncharacterized protein</fullName>
    </submittedName>
</protein>
<name>A0ABQ9H1Y1_9NEOP</name>
<evidence type="ECO:0000313" key="1">
    <source>
        <dbReference type="EMBL" id="KAJ8878311.1"/>
    </source>
</evidence>
<dbReference type="EMBL" id="JARBHB010000007">
    <property type="protein sequence ID" value="KAJ8878311.1"/>
    <property type="molecule type" value="Genomic_DNA"/>
</dbReference>
<sequence>MTTLSCEAKVGVATLCLALGFVHNRRMFSTPSDDKLLKGGGIQVGIRSYTLMWHTWELVMCPHKGDYFLSSKCIITTCSMDVDVTATATPAATCLDFQITMGSGDAMARALISYHANPGSIPGGFAPGSLHVGIVLDDAAGWRVFSGYSRFPCPCIPAPLHPKVSFHVMFRDYEHLRVPAGKPVTQKISERRIVINTEVNKYDVALTVLLWRQPTAALLVHQARMSVHPVYGSQLPFLSYVPFCEYPSPCWREASGEVAGCLGHHLQSDLGGPGGYTRVALLECTISFVYSLNCNIARLSFFQPASDFTPESYAFIHPLLCDQPLAYEFVQPALNSGPKESPLDSRPDFSHPALIAQTYASLCFCLALMTPTALATRNTRS</sequence>
<proteinExistence type="predicted"/>
<evidence type="ECO:0000313" key="2">
    <source>
        <dbReference type="Proteomes" id="UP001159363"/>
    </source>
</evidence>
<comment type="caution">
    <text evidence="1">The sequence shown here is derived from an EMBL/GenBank/DDBJ whole genome shotgun (WGS) entry which is preliminary data.</text>
</comment>